<comment type="function">
    <text evidence="10">Proposed to synthesize NOD factor fatty acyl chain. Involved in the synthesis of a highly unsaturated fatty acid moiety, which forms part of a lipo-oligosaccharide that is responsible for host specificity.</text>
</comment>
<dbReference type="Pfam" id="PF00109">
    <property type="entry name" value="ketoacyl-synt"/>
    <property type="match status" value="1"/>
</dbReference>
<evidence type="ECO:0000256" key="1">
    <source>
        <dbReference type="ARBA" id="ARBA00004533"/>
    </source>
</evidence>
<evidence type="ECO:0000256" key="4">
    <source>
        <dbReference type="ARBA" id="ARBA00022475"/>
    </source>
</evidence>
<dbReference type="InterPro" id="IPR020841">
    <property type="entry name" value="PKS_Beta-ketoAc_synthase_dom"/>
</dbReference>
<comment type="similarity">
    <text evidence="2">Belongs to the thiolase-like superfamily. Beta-ketoacyl-ACP synthases family.</text>
</comment>
<dbReference type="PROSITE" id="PS52004">
    <property type="entry name" value="KS3_2"/>
    <property type="match status" value="1"/>
</dbReference>
<gene>
    <name evidence="14" type="ORF">METZ01_LOCUS14738</name>
</gene>
<dbReference type="InterPro" id="IPR014031">
    <property type="entry name" value="Ketoacyl_synth_C"/>
</dbReference>
<sequence>METKQRVVVTGRGVISPIGSSISDYWESLRMGVSGVRKIIEFDPTGSACQIAGIVTDFDSDAHFNLREKKSYERFTQFGLAAAFQAAEEAELQELEDDSGEIGVIMGTGVGGITSYAKAYDALFAGPEERPIDAYTIPRIMNSAVSSAIAISLGLRGPNFTLNTACSSGGNAVGQAMQWIREGRTRAVICGGTEAPVTYGLLRAWDALGVLSRKHNGTPETACRPFDKNRSGFVLAEGAAVLVLESLESAQKRNVPVLGEIAGFGSNCDATSLTNPDENGVAAAIRLALDDAELNPEDIGYINAHGTGTLLNDPLECRAIHQIFGGRAATLPVSSNKSVFGHSMGASSALEALATLLAVQNDCAPPTLNCDYQDPECAIDAVPHNSREVTIDAALSNSFAFGGSNAVLAFRKWKP</sequence>
<keyword evidence="9" id="KW-0472">Membrane</keyword>
<dbReference type="AlphaFoldDB" id="A0A381P5N8"/>
<evidence type="ECO:0000256" key="10">
    <source>
        <dbReference type="ARBA" id="ARBA00037576"/>
    </source>
</evidence>
<keyword evidence="3" id="KW-0536">Nodulation</keyword>
<evidence type="ECO:0000256" key="6">
    <source>
        <dbReference type="ARBA" id="ARBA00022679"/>
    </source>
</evidence>
<keyword evidence="4" id="KW-1003">Cell membrane</keyword>
<dbReference type="CDD" id="cd00834">
    <property type="entry name" value="KAS_I_II"/>
    <property type="match status" value="1"/>
</dbReference>
<evidence type="ECO:0000256" key="8">
    <source>
        <dbReference type="ARBA" id="ARBA00022989"/>
    </source>
</evidence>
<keyword evidence="8" id="KW-1133">Transmembrane helix</keyword>
<dbReference type="EMBL" id="UINC01000833">
    <property type="protein sequence ID" value="SUZ61884.1"/>
    <property type="molecule type" value="Genomic_DNA"/>
</dbReference>
<reference evidence="14" key="1">
    <citation type="submission" date="2018-05" db="EMBL/GenBank/DDBJ databases">
        <authorList>
            <person name="Lanie J.A."/>
            <person name="Ng W.-L."/>
            <person name="Kazmierczak K.M."/>
            <person name="Andrzejewski T.M."/>
            <person name="Davidsen T.M."/>
            <person name="Wayne K.J."/>
            <person name="Tettelin H."/>
            <person name="Glass J.I."/>
            <person name="Rusch D."/>
            <person name="Podicherti R."/>
            <person name="Tsui H.-C.T."/>
            <person name="Winkler M.E."/>
        </authorList>
    </citation>
    <scope>NUCLEOTIDE SEQUENCE</scope>
</reference>
<evidence type="ECO:0000256" key="7">
    <source>
        <dbReference type="ARBA" id="ARBA00022692"/>
    </source>
</evidence>
<evidence type="ECO:0000256" key="9">
    <source>
        <dbReference type="ARBA" id="ARBA00023136"/>
    </source>
</evidence>
<organism evidence="14">
    <name type="scientific">marine metagenome</name>
    <dbReference type="NCBI Taxonomy" id="408172"/>
    <lineage>
        <taxon>unclassified sequences</taxon>
        <taxon>metagenomes</taxon>
        <taxon>ecological metagenomes</taxon>
    </lineage>
</organism>
<dbReference type="InterPro" id="IPR000794">
    <property type="entry name" value="Beta-ketoacyl_synthase"/>
</dbReference>
<evidence type="ECO:0000256" key="12">
    <source>
        <dbReference type="ARBA" id="ARBA00041756"/>
    </source>
</evidence>
<dbReference type="GO" id="GO:0006633">
    <property type="term" value="P:fatty acid biosynthetic process"/>
    <property type="evidence" value="ECO:0007669"/>
    <property type="project" value="InterPro"/>
</dbReference>
<evidence type="ECO:0000313" key="14">
    <source>
        <dbReference type="EMBL" id="SUZ61884.1"/>
    </source>
</evidence>
<dbReference type="GO" id="GO:0005886">
    <property type="term" value="C:plasma membrane"/>
    <property type="evidence" value="ECO:0007669"/>
    <property type="project" value="UniProtKB-SubCell"/>
</dbReference>
<evidence type="ECO:0000256" key="5">
    <source>
        <dbReference type="ARBA" id="ARBA00022519"/>
    </source>
</evidence>
<name>A0A381P5N8_9ZZZZ</name>
<dbReference type="Pfam" id="PF02801">
    <property type="entry name" value="Ketoacyl-synt_C"/>
    <property type="match status" value="1"/>
</dbReference>
<dbReference type="SUPFAM" id="SSF53901">
    <property type="entry name" value="Thiolase-like"/>
    <property type="match status" value="2"/>
</dbReference>
<evidence type="ECO:0000256" key="2">
    <source>
        <dbReference type="ARBA" id="ARBA00008467"/>
    </source>
</evidence>
<evidence type="ECO:0000259" key="13">
    <source>
        <dbReference type="PROSITE" id="PS52004"/>
    </source>
</evidence>
<dbReference type="GO" id="GO:0009877">
    <property type="term" value="P:nodulation"/>
    <property type="evidence" value="ECO:0007669"/>
    <property type="project" value="UniProtKB-KW"/>
</dbReference>
<dbReference type="PANTHER" id="PTHR11712:SF352">
    <property type="entry name" value="3-OXOACYL-[ACYL-CARRIER-PROTEIN] SYNTHASE"/>
    <property type="match status" value="1"/>
</dbReference>
<keyword evidence="7" id="KW-0812">Transmembrane</keyword>
<keyword evidence="6" id="KW-0808">Transferase</keyword>
<dbReference type="InterPro" id="IPR018201">
    <property type="entry name" value="Ketoacyl_synth_AS"/>
</dbReference>
<dbReference type="InterPro" id="IPR014030">
    <property type="entry name" value="Ketoacyl_synth_N"/>
</dbReference>
<keyword evidence="5" id="KW-0997">Cell inner membrane</keyword>
<dbReference type="SMART" id="SM00825">
    <property type="entry name" value="PKS_KS"/>
    <property type="match status" value="1"/>
</dbReference>
<comment type="subcellular location">
    <subcellularLocation>
        <location evidence="1">Cell inner membrane</location>
    </subcellularLocation>
</comment>
<protein>
    <recommendedName>
        <fullName evidence="11">Nodulation protein E</fullName>
    </recommendedName>
    <alternativeName>
        <fullName evidence="12">Host-specificity of nodulation protein B</fullName>
    </alternativeName>
</protein>
<dbReference type="InterPro" id="IPR016039">
    <property type="entry name" value="Thiolase-like"/>
</dbReference>
<proteinExistence type="inferred from homology"/>
<evidence type="ECO:0000256" key="11">
    <source>
        <dbReference type="ARBA" id="ARBA00039445"/>
    </source>
</evidence>
<dbReference type="Gene3D" id="3.40.47.10">
    <property type="match status" value="1"/>
</dbReference>
<accession>A0A381P5N8</accession>
<dbReference type="FunFam" id="3.40.47.10:FF:000018">
    <property type="entry name" value="3-oxoacyl-[acyl-carrier-protein] synthase 2"/>
    <property type="match status" value="1"/>
</dbReference>
<dbReference type="PANTHER" id="PTHR11712">
    <property type="entry name" value="POLYKETIDE SYNTHASE-RELATED"/>
    <property type="match status" value="1"/>
</dbReference>
<dbReference type="PROSITE" id="PS00606">
    <property type="entry name" value="KS3_1"/>
    <property type="match status" value="1"/>
</dbReference>
<dbReference type="NCBIfam" id="NF005589">
    <property type="entry name" value="PRK07314.1"/>
    <property type="match status" value="1"/>
</dbReference>
<feature type="domain" description="Ketosynthase family 3 (KS3)" evidence="13">
    <location>
        <begin position="4"/>
        <end position="412"/>
    </location>
</feature>
<dbReference type="GO" id="GO:0004315">
    <property type="term" value="F:3-oxoacyl-[acyl-carrier-protein] synthase activity"/>
    <property type="evidence" value="ECO:0007669"/>
    <property type="project" value="InterPro"/>
</dbReference>
<evidence type="ECO:0000256" key="3">
    <source>
        <dbReference type="ARBA" id="ARBA00022458"/>
    </source>
</evidence>